<dbReference type="InterPro" id="IPR043502">
    <property type="entry name" value="DNA/RNA_pol_sf"/>
</dbReference>
<dbReference type="GO" id="GO:0003964">
    <property type="term" value="F:RNA-directed DNA polymerase activity"/>
    <property type="evidence" value="ECO:0007669"/>
    <property type="project" value="UniProtKB-KW"/>
</dbReference>
<comment type="caution">
    <text evidence="3">The sequence shown here is derived from an EMBL/GenBank/DDBJ whole genome shotgun (WGS) entry which is preliminary data.</text>
</comment>
<reference evidence="3" key="2">
    <citation type="journal article" date="2014" name="ISME J.">
        <title>Microbial stratification in low pH oxic and suboxic macroscopic growths along an acid mine drainage.</title>
        <authorList>
            <person name="Mendez-Garcia C."/>
            <person name="Mesa V."/>
            <person name="Sprenger R.R."/>
            <person name="Richter M."/>
            <person name="Diez M.S."/>
            <person name="Solano J."/>
            <person name="Bargiela R."/>
            <person name="Golyshina O.V."/>
            <person name="Manteca A."/>
            <person name="Ramos J.L."/>
            <person name="Gallego J.R."/>
            <person name="Llorente I."/>
            <person name="Martins Dos Santos V.A."/>
            <person name="Jensen O.N."/>
            <person name="Pelaez A.I."/>
            <person name="Sanchez J."/>
            <person name="Ferrer M."/>
        </authorList>
    </citation>
    <scope>NUCLEOTIDE SEQUENCE</scope>
</reference>
<protein>
    <submittedName>
        <fullName evidence="3">RNA-directed DNA polymerase</fullName>
        <ecNumber evidence="3">2.7.7.49</ecNumber>
    </submittedName>
</protein>
<feature type="domain" description="Reverse transcriptase N-terminal" evidence="2">
    <location>
        <begin position="33"/>
        <end position="107"/>
    </location>
</feature>
<dbReference type="AlphaFoldDB" id="T1AH01"/>
<evidence type="ECO:0000256" key="1">
    <source>
        <dbReference type="SAM" id="MobiDB-lite"/>
    </source>
</evidence>
<evidence type="ECO:0000313" key="3">
    <source>
        <dbReference type="EMBL" id="EQD55928.1"/>
    </source>
</evidence>
<evidence type="ECO:0000259" key="2">
    <source>
        <dbReference type="Pfam" id="PF13655"/>
    </source>
</evidence>
<proteinExistence type="predicted"/>
<dbReference type="Pfam" id="PF13655">
    <property type="entry name" value="RVT_N"/>
    <property type="match status" value="1"/>
</dbReference>
<dbReference type="EC" id="2.7.7.49" evidence="3"/>
<sequence>METQKDGQKPCAPKDNPPDILPVPDLFSPDNLEKAKRRVRKLQLRIAKAFREGKPGRVKALQRILTRSLAARTLAIQRVTTNKGKNTPGVDRILWKTPREKSRNVQVLKRRGYTPLPLRRIYIPKKNGKLRPLSIPTMFDRAMQALYLLALIPIAEETADPNSYGFRPDR</sequence>
<name>T1AH01_9ZZZZ</name>
<keyword evidence="3" id="KW-0548">Nucleotidyltransferase</keyword>
<dbReference type="SUPFAM" id="SSF56672">
    <property type="entry name" value="DNA/RNA polymerases"/>
    <property type="match status" value="1"/>
</dbReference>
<dbReference type="EMBL" id="AUZX01008432">
    <property type="protein sequence ID" value="EQD55928.1"/>
    <property type="molecule type" value="Genomic_DNA"/>
</dbReference>
<feature type="region of interest" description="Disordered" evidence="1">
    <location>
        <begin position="1"/>
        <end position="25"/>
    </location>
</feature>
<feature type="non-terminal residue" evidence="3">
    <location>
        <position position="170"/>
    </location>
</feature>
<keyword evidence="3" id="KW-0808">Transferase</keyword>
<organism evidence="3">
    <name type="scientific">mine drainage metagenome</name>
    <dbReference type="NCBI Taxonomy" id="410659"/>
    <lineage>
        <taxon>unclassified sequences</taxon>
        <taxon>metagenomes</taxon>
        <taxon>ecological metagenomes</taxon>
    </lineage>
</organism>
<accession>T1AH01</accession>
<dbReference type="PANTHER" id="PTHR34047:SF8">
    <property type="entry name" value="PROTEIN YKFC"/>
    <property type="match status" value="1"/>
</dbReference>
<gene>
    <name evidence="3" type="ORF">B1A_11738</name>
</gene>
<dbReference type="PANTHER" id="PTHR34047">
    <property type="entry name" value="NUCLEAR INTRON MATURASE 1, MITOCHONDRIAL-RELATED"/>
    <property type="match status" value="1"/>
</dbReference>
<keyword evidence="3" id="KW-0695">RNA-directed DNA polymerase</keyword>
<dbReference type="InterPro" id="IPR025960">
    <property type="entry name" value="RVT_N"/>
</dbReference>
<dbReference type="InterPro" id="IPR051083">
    <property type="entry name" value="GrpII_Intron_Splice-Mob/Def"/>
</dbReference>
<reference evidence="3" key="1">
    <citation type="submission" date="2013-08" db="EMBL/GenBank/DDBJ databases">
        <authorList>
            <person name="Mendez C."/>
            <person name="Richter M."/>
            <person name="Ferrer M."/>
            <person name="Sanchez J."/>
        </authorList>
    </citation>
    <scope>NUCLEOTIDE SEQUENCE</scope>
</reference>